<dbReference type="EMBL" id="BAABIA010000001">
    <property type="protein sequence ID" value="GAA5133654.1"/>
    <property type="molecule type" value="Genomic_DNA"/>
</dbReference>
<evidence type="ECO:0000313" key="1">
    <source>
        <dbReference type="EMBL" id="GAA5133654.1"/>
    </source>
</evidence>
<protein>
    <submittedName>
        <fullName evidence="1">Class I SAM-dependent methyltransferase</fullName>
    </submittedName>
</protein>
<organism evidence="1 2">
    <name type="scientific">Prosthecobacter algae</name>
    <dbReference type="NCBI Taxonomy" id="1144682"/>
    <lineage>
        <taxon>Bacteria</taxon>
        <taxon>Pseudomonadati</taxon>
        <taxon>Verrucomicrobiota</taxon>
        <taxon>Verrucomicrobiia</taxon>
        <taxon>Verrucomicrobiales</taxon>
        <taxon>Verrucomicrobiaceae</taxon>
        <taxon>Prosthecobacter</taxon>
    </lineage>
</organism>
<gene>
    <name evidence="1" type="ORF">GCM10023213_03830</name>
</gene>
<keyword evidence="1" id="KW-0808">Transferase</keyword>
<dbReference type="GO" id="GO:0008168">
    <property type="term" value="F:methyltransferase activity"/>
    <property type="evidence" value="ECO:0007669"/>
    <property type="project" value="UniProtKB-KW"/>
</dbReference>
<reference evidence="2" key="1">
    <citation type="journal article" date="2019" name="Int. J. Syst. Evol. Microbiol.">
        <title>The Global Catalogue of Microorganisms (GCM) 10K type strain sequencing project: providing services to taxonomists for standard genome sequencing and annotation.</title>
        <authorList>
            <consortium name="The Broad Institute Genomics Platform"/>
            <consortium name="The Broad Institute Genome Sequencing Center for Infectious Disease"/>
            <person name="Wu L."/>
            <person name="Ma J."/>
        </authorList>
    </citation>
    <scope>NUCLEOTIDE SEQUENCE [LARGE SCALE GENOMIC DNA]</scope>
    <source>
        <strain evidence="2">JCM 18053</strain>
    </source>
</reference>
<dbReference type="Proteomes" id="UP001499852">
    <property type="component" value="Unassembled WGS sequence"/>
</dbReference>
<dbReference type="Gene3D" id="3.40.50.150">
    <property type="entry name" value="Vaccinia Virus protein VP39"/>
    <property type="match status" value="1"/>
</dbReference>
<dbReference type="SUPFAM" id="SSF53335">
    <property type="entry name" value="S-adenosyl-L-methionine-dependent methyltransferases"/>
    <property type="match status" value="1"/>
</dbReference>
<dbReference type="PANTHER" id="PTHR43861">
    <property type="entry name" value="TRANS-ACONITATE 2-METHYLTRANSFERASE-RELATED"/>
    <property type="match status" value="1"/>
</dbReference>
<proteinExistence type="predicted"/>
<keyword evidence="2" id="KW-1185">Reference proteome</keyword>
<dbReference type="RefSeq" id="WP_345734682.1">
    <property type="nucleotide sequence ID" value="NZ_BAABIA010000001.1"/>
</dbReference>
<keyword evidence="1" id="KW-0489">Methyltransferase</keyword>
<dbReference type="GO" id="GO:0032259">
    <property type="term" value="P:methylation"/>
    <property type="evidence" value="ECO:0007669"/>
    <property type="project" value="UniProtKB-KW"/>
</dbReference>
<name>A0ABP9NTD7_9BACT</name>
<dbReference type="InterPro" id="IPR029063">
    <property type="entry name" value="SAM-dependent_MTases_sf"/>
</dbReference>
<sequence length="217" mass="23853">MSSNNSIDGYNYADSECGHMHGLLMPALLDELAKTTGGGSARPVFDLGCGNGSVTAAVAAAGYEVLGCDPSVTGIEKAGRAWPHLKLAEGSGYDDLAAKYGRFPAVYSLEVIEHVYDPRLVVRRVNDLLEPGGHFILSTPYHGYWKNLMLALTGKMDTHFTALWDHGHIKFWSPRTITRLLEEAGFRVLRIRRLGRVPALAMTMMVVAQKIQDHQEK</sequence>
<accession>A0ABP9NTD7</accession>
<evidence type="ECO:0000313" key="2">
    <source>
        <dbReference type="Proteomes" id="UP001499852"/>
    </source>
</evidence>
<dbReference type="Pfam" id="PF13489">
    <property type="entry name" value="Methyltransf_23"/>
    <property type="match status" value="1"/>
</dbReference>
<dbReference type="CDD" id="cd02440">
    <property type="entry name" value="AdoMet_MTases"/>
    <property type="match status" value="1"/>
</dbReference>
<comment type="caution">
    <text evidence="1">The sequence shown here is derived from an EMBL/GenBank/DDBJ whole genome shotgun (WGS) entry which is preliminary data.</text>
</comment>